<evidence type="ECO:0000256" key="8">
    <source>
        <dbReference type="ARBA" id="ARBA00023033"/>
    </source>
</evidence>
<evidence type="ECO:0000313" key="10">
    <source>
        <dbReference type="EMBL" id="KAK4479997.1"/>
    </source>
</evidence>
<evidence type="ECO:0000313" key="11">
    <source>
        <dbReference type="Proteomes" id="UP001291926"/>
    </source>
</evidence>
<comment type="cofactor">
    <cofactor evidence="1">
        <name>heme</name>
        <dbReference type="ChEBI" id="CHEBI:30413"/>
    </cofactor>
</comment>
<accession>A0ABR0CSD8</accession>
<dbReference type="InterPro" id="IPR017972">
    <property type="entry name" value="Cyt_P450_CS"/>
</dbReference>
<dbReference type="Gene3D" id="1.10.630.10">
    <property type="entry name" value="Cytochrome P450"/>
    <property type="match status" value="1"/>
</dbReference>
<keyword evidence="6 9" id="KW-0560">Oxidoreductase</keyword>
<dbReference type="PANTHER" id="PTHR47950:SF49">
    <property type="entry name" value="CYTOCHROME P450"/>
    <property type="match status" value="1"/>
</dbReference>
<evidence type="ECO:0000256" key="3">
    <source>
        <dbReference type="ARBA" id="ARBA00010617"/>
    </source>
</evidence>
<evidence type="ECO:0000256" key="4">
    <source>
        <dbReference type="ARBA" id="ARBA00022617"/>
    </source>
</evidence>
<evidence type="ECO:0000256" key="6">
    <source>
        <dbReference type="ARBA" id="ARBA00023002"/>
    </source>
</evidence>
<dbReference type="InterPro" id="IPR036396">
    <property type="entry name" value="Cyt_P450_sf"/>
</dbReference>
<dbReference type="EMBL" id="JAYDYQ010002686">
    <property type="protein sequence ID" value="KAK4479997.1"/>
    <property type="molecule type" value="Genomic_DNA"/>
</dbReference>
<dbReference type="InterPro" id="IPR001128">
    <property type="entry name" value="Cyt_P450"/>
</dbReference>
<dbReference type="PANTHER" id="PTHR47950">
    <property type="entry name" value="CYTOCHROME P450, FAMILY 76, SUBFAMILY C, POLYPEPTIDE 5-RELATED"/>
    <property type="match status" value="1"/>
</dbReference>
<sequence length="111" mass="12926">MILVNAWAIQVDPNNWKEAVVFKPERFLDSKIDFRGTHFEFIPFSAGQRMCPGFNMGFRNIQLVVACLVHYFDWSLPNGLAPNKLDTNDKFVTTLKREKPLCLIPTPRKKW</sequence>
<evidence type="ECO:0000256" key="1">
    <source>
        <dbReference type="ARBA" id="ARBA00001971"/>
    </source>
</evidence>
<dbReference type="InterPro" id="IPR002401">
    <property type="entry name" value="Cyt_P450_E_grp-I"/>
</dbReference>
<comment type="caution">
    <text evidence="10">The sequence shown here is derived from an EMBL/GenBank/DDBJ whole genome shotgun (WGS) entry which is preliminary data.</text>
</comment>
<keyword evidence="11" id="KW-1185">Reference proteome</keyword>
<proteinExistence type="inferred from homology"/>
<dbReference type="Proteomes" id="UP001291926">
    <property type="component" value="Unassembled WGS sequence"/>
</dbReference>
<evidence type="ECO:0000256" key="7">
    <source>
        <dbReference type="ARBA" id="ARBA00023004"/>
    </source>
</evidence>
<gene>
    <name evidence="10" type="ORF">RD792_013054</name>
</gene>
<keyword evidence="7 9" id="KW-0408">Iron</keyword>
<reference evidence="10 11" key="1">
    <citation type="journal article" date="2023" name="bioRxiv">
        <title>Genome report: Whole genome sequence and annotation of Penstemon davidsonii.</title>
        <authorList>
            <person name="Ostevik K.L."/>
            <person name="Alabady M."/>
            <person name="Zhang M."/>
            <person name="Rausher M.D."/>
        </authorList>
    </citation>
    <scope>NUCLEOTIDE SEQUENCE [LARGE SCALE GENOMIC DNA]</scope>
    <source>
        <strain evidence="10">DNT005</strain>
        <tissue evidence="10">Whole leaf</tissue>
    </source>
</reference>
<evidence type="ECO:0000256" key="9">
    <source>
        <dbReference type="RuleBase" id="RU000461"/>
    </source>
</evidence>
<evidence type="ECO:0000256" key="2">
    <source>
        <dbReference type="ARBA" id="ARBA00004167"/>
    </source>
</evidence>
<dbReference type="PROSITE" id="PS00086">
    <property type="entry name" value="CYTOCHROME_P450"/>
    <property type="match status" value="1"/>
</dbReference>
<evidence type="ECO:0000256" key="5">
    <source>
        <dbReference type="ARBA" id="ARBA00022723"/>
    </source>
</evidence>
<comment type="subcellular location">
    <subcellularLocation>
        <location evidence="2">Membrane</location>
        <topology evidence="2">Single-pass membrane protein</topology>
    </subcellularLocation>
</comment>
<dbReference type="Pfam" id="PF00067">
    <property type="entry name" value="p450"/>
    <property type="match status" value="1"/>
</dbReference>
<evidence type="ECO:0008006" key="12">
    <source>
        <dbReference type="Google" id="ProtNLM"/>
    </source>
</evidence>
<dbReference type="PRINTS" id="PR00463">
    <property type="entry name" value="EP450I"/>
</dbReference>
<dbReference type="SUPFAM" id="SSF48264">
    <property type="entry name" value="Cytochrome P450"/>
    <property type="match status" value="1"/>
</dbReference>
<keyword evidence="8 9" id="KW-0503">Monooxygenase</keyword>
<keyword evidence="4 9" id="KW-0349">Heme</keyword>
<organism evidence="10 11">
    <name type="scientific">Penstemon davidsonii</name>
    <dbReference type="NCBI Taxonomy" id="160366"/>
    <lineage>
        <taxon>Eukaryota</taxon>
        <taxon>Viridiplantae</taxon>
        <taxon>Streptophyta</taxon>
        <taxon>Embryophyta</taxon>
        <taxon>Tracheophyta</taxon>
        <taxon>Spermatophyta</taxon>
        <taxon>Magnoliopsida</taxon>
        <taxon>eudicotyledons</taxon>
        <taxon>Gunneridae</taxon>
        <taxon>Pentapetalae</taxon>
        <taxon>asterids</taxon>
        <taxon>lamiids</taxon>
        <taxon>Lamiales</taxon>
        <taxon>Plantaginaceae</taxon>
        <taxon>Cheloneae</taxon>
        <taxon>Penstemon</taxon>
    </lineage>
</organism>
<protein>
    <recommendedName>
        <fullName evidence="12">Cytochrome P450</fullName>
    </recommendedName>
</protein>
<keyword evidence="5 9" id="KW-0479">Metal-binding</keyword>
<comment type="similarity">
    <text evidence="3 9">Belongs to the cytochrome P450 family.</text>
</comment>
<name>A0ABR0CSD8_9LAMI</name>